<dbReference type="EC" id="3.2.1.58" evidence="10"/>
<keyword evidence="15" id="KW-1185">Reference proteome</keyword>
<evidence type="ECO:0000256" key="7">
    <source>
        <dbReference type="ARBA" id="ARBA00023295"/>
    </source>
</evidence>
<proteinExistence type="inferred from homology"/>
<keyword evidence="5 12" id="KW-0732">Signal</keyword>
<evidence type="ECO:0000256" key="2">
    <source>
        <dbReference type="ARBA" id="ARBA00005641"/>
    </source>
</evidence>
<sequence>MASRLLRILLAVLPFLSFAGRAYATPEFRLTSRSIANLPVHGVNLGGWLVLEPWITPSVFEQAGEGAVDEYTLSQNLGGNAKRRLSQHWNSFITEADFVRIKAAGLNHVRIPIGYWAAITIEGEPYVDGQLEYIDKAIGWARNTGLKVIIDLHGAPGSQNGFDNSGRRGPIQWQTGNTVHQTISAIRVLAKRYAPQSDIVTAIEALNEPLPPTINIPQLKKFYYDAWGTIRDSDRETGVIISDAFQDPTSWNGFMDSNAGVNHVVLDTHHYQVFDHGLLAMGVDEHVSTACAFGRDTLAHVDKWVIVGEWTGAMTDCAKYLNGRGRGARFDQSFPSGDSNGACARKFSGGVAGLSEDEKRDTRRFIEAQLDAYKHGSGWVFWTWKTEGAPEWDLKQLIDGGVFPQPLDNRQYPGQCG</sequence>
<keyword evidence="6 11" id="KW-0378">Hydrolase</keyword>
<dbReference type="OrthoDB" id="62120at2759"/>
<dbReference type="GO" id="GO:0009251">
    <property type="term" value="P:glucan catabolic process"/>
    <property type="evidence" value="ECO:0007669"/>
    <property type="project" value="TreeGrafter"/>
</dbReference>
<evidence type="ECO:0000256" key="1">
    <source>
        <dbReference type="ARBA" id="ARBA00004613"/>
    </source>
</evidence>
<dbReference type="SUPFAM" id="SSF51445">
    <property type="entry name" value="(Trans)glycosidases"/>
    <property type="match status" value="1"/>
</dbReference>
<evidence type="ECO:0000256" key="12">
    <source>
        <dbReference type="SAM" id="SignalP"/>
    </source>
</evidence>
<organism evidence="14 15">
    <name type="scientific">Polytolypa hystricis (strain UAMH7299)</name>
    <dbReference type="NCBI Taxonomy" id="1447883"/>
    <lineage>
        <taxon>Eukaryota</taxon>
        <taxon>Fungi</taxon>
        <taxon>Dikarya</taxon>
        <taxon>Ascomycota</taxon>
        <taxon>Pezizomycotina</taxon>
        <taxon>Eurotiomycetes</taxon>
        <taxon>Eurotiomycetidae</taxon>
        <taxon>Onygenales</taxon>
        <taxon>Onygenales incertae sedis</taxon>
        <taxon>Polytolypa</taxon>
    </lineage>
</organism>
<comment type="subcellular location">
    <subcellularLocation>
        <location evidence="1">Secreted</location>
    </subcellularLocation>
</comment>
<accession>A0A2B7WJ17</accession>
<reference evidence="14 15" key="1">
    <citation type="submission" date="2017-10" db="EMBL/GenBank/DDBJ databases">
        <title>Comparative genomics in systemic dimorphic fungi from Ajellomycetaceae.</title>
        <authorList>
            <person name="Munoz J.F."/>
            <person name="Mcewen J.G."/>
            <person name="Clay O.K."/>
            <person name="Cuomo C.A."/>
        </authorList>
    </citation>
    <scope>NUCLEOTIDE SEQUENCE [LARGE SCALE GENOMIC DNA]</scope>
    <source>
        <strain evidence="14 15">UAMH7299</strain>
    </source>
</reference>
<dbReference type="GO" id="GO:0009986">
    <property type="term" value="C:cell surface"/>
    <property type="evidence" value="ECO:0007669"/>
    <property type="project" value="TreeGrafter"/>
</dbReference>
<evidence type="ECO:0000256" key="3">
    <source>
        <dbReference type="ARBA" id="ARBA00011245"/>
    </source>
</evidence>
<keyword evidence="4" id="KW-0964">Secreted</keyword>
<dbReference type="Proteomes" id="UP000224634">
    <property type="component" value="Unassembled WGS sequence"/>
</dbReference>
<feature type="chain" id="PRO_5012157163" description="glucan 1,3-beta-glucosidase" evidence="12">
    <location>
        <begin position="25"/>
        <end position="417"/>
    </location>
</feature>
<keyword evidence="8" id="KW-0961">Cell wall biogenesis/degradation</keyword>
<dbReference type="InterPro" id="IPR050386">
    <property type="entry name" value="Glycosyl_hydrolase_5"/>
</dbReference>
<evidence type="ECO:0000313" key="14">
    <source>
        <dbReference type="EMBL" id="PGG96511.1"/>
    </source>
</evidence>
<dbReference type="FunFam" id="3.20.20.80:FF:000033">
    <property type="entry name" value="Glucan 1,3-beta-glucosidase A"/>
    <property type="match status" value="1"/>
</dbReference>
<dbReference type="GO" id="GO:0071555">
    <property type="term" value="P:cell wall organization"/>
    <property type="evidence" value="ECO:0007669"/>
    <property type="project" value="UniProtKB-KW"/>
</dbReference>
<comment type="caution">
    <text evidence="14">The sequence shown here is derived from an EMBL/GenBank/DDBJ whole genome shotgun (WGS) entry which is preliminary data.</text>
</comment>
<comment type="subunit">
    <text evidence="3">Monomer.</text>
</comment>
<evidence type="ECO:0000256" key="4">
    <source>
        <dbReference type="ARBA" id="ARBA00022525"/>
    </source>
</evidence>
<protein>
    <recommendedName>
        <fullName evidence="10">glucan 1,3-beta-glucosidase</fullName>
        <ecNumber evidence="10">3.2.1.58</ecNumber>
    </recommendedName>
</protein>
<feature type="domain" description="Glycoside hydrolase family 5" evidence="13">
    <location>
        <begin position="83"/>
        <end position="313"/>
    </location>
</feature>
<dbReference type="Gene3D" id="3.20.20.80">
    <property type="entry name" value="Glycosidases"/>
    <property type="match status" value="1"/>
</dbReference>
<dbReference type="AlphaFoldDB" id="A0A2B7WJ17"/>
<keyword evidence="7 11" id="KW-0326">Glycosidase</keyword>
<dbReference type="GO" id="GO:0004338">
    <property type="term" value="F:glucan exo-1,3-beta-glucosidase activity"/>
    <property type="evidence" value="ECO:0007669"/>
    <property type="project" value="UniProtKB-EC"/>
</dbReference>
<dbReference type="GO" id="GO:0005576">
    <property type="term" value="C:extracellular region"/>
    <property type="evidence" value="ECO:0007669"/>
    <property type="project" value="UniProtKB-SubCell"/>
</dbReference>
<evidence type="ECO:0000256" key="5">
    <source>
        <dbReference type="ARBA" id="ARBA00022729"/>
    </source>
</evidence>
<dbReference type="InterPro" id="IPR017853">
    <property type="entry name" value="GH"/>
</dbReference>
<dbReference type="PANTHER" id="PTHR31297">
    <property type="entry name" value="GLUCAN ENDO-1,6-BETA-GLUCOSIDASE B"/>
    <property type="match status" value="1"/>
</dbReference>
<dbReference type="Pfam" id="PF00150">
    <property type="entry name" value="Cellulase"/>
    <property type="match status" value="1"/>
</dbReference>
<dbReference type="EMBL" id="PDNA01000358">
    <property type="protein sequence ID" value="PGG96511.1"/>
    <property type="molecule type" value="Genomic_DNA"/>
</dbReference>
<evidence type="ECO:0000256" key="9">
    <source>
        <dbReference type="ARBA" id="ARBA00036824"/>
    </source>
</evidence>
<evidence type="ECO:0000256" key="11">
    <source>
        <dbReference type="RuleBase" id="RU361153"/>
    </source>
</evidence>
<gene>
    <name evidence="14" type="ORF">AJ80_09817</name>
</gene>
<evidence type="ECO:0000256" key="6">
    <source>
        <dbReference type="ARBA" id="ARBA00022801"/>
    </source>
</evidence>
<dbReference type="InterPro" id="IPR001547">
    <property type="entry name" value="Glyco_hydro_5"/>
</dbReference>
<dbReference type="STRING" id="1447883.A0A2B7WJ17"/>
<evidence type="ECO:0000259" key="13">
    <source>
        <dbReference type="Pfam" id="PF00150"/>
    </source>
</evidence>
<evidence type="ECO:0000313" key="15">
    <source>
        <dbReference type="Proteomes" id="UP000224634"/>
    </source>
</evidence>
<evidence type="ECO:0000256" key="8">
    <source>
        <dbReference type="ARBA" id="ARBA00023316"/>
    </source>
</evidence>
<dbReference type="PANTHER" id="PTHR31297:SF1">
    <property type="entry name" value="GLUCAN 1,3-BETA-GLUCOSIDASE I_II-RELATED"/>
    <property type="match status" value="1"/>
</dbReference>
<name>A0A2B7WJ17_POLH7</name>
<comment type="catalytic activity">
    <reaction evidence="9">
        <text>Successive hydrolysis of beta-D-glucose units from the non-reducing ends of (1-&gt;3)-beta-D-glucans, releasing alpha-glucose.</text>
        <dbReference type="EC" id="3.2.1.58"/>
    </reaction>
</comment>
<comment type="similarity">
    <text evidence="2 11">Belongs to the glycosyl hydrolase 5 (cellulase A) family.</text>
</comment>
<evidence type="ECO:0000256" key="10">
    <source>
        <dbReference type="ARBA" id="ARBA00038929"/>
    </source>
</evidence>
<feature type="signal peptide" evidence="12">
    <location>
        <begin position="1"/>
        <end position="24"/>
    </location>
</feature>